<evidence type="ECO:0000313" key="2">
    <source>
        <dbReference type="Proteomes" id="UP000553442"/>
    </source>
</evidence>
<dbReference type="Pfam" id="PF07209">
    <property type="entry name" value="DUF1415"/>
    <property type="match status" value="1"/>
</dbReference>
<dbReference type="AlphaFoldDB" id="A0A7W5K3K8"/>
<keyword evidence="2" id="KW-1185">Reference proteome</keyword>
<dbReference type="EMBL" id="JACHZF010000014">
    <property type="protein sequence ID" value="MBB3331335.1"/>
    <property type="molecule type" value="Genomic_DNA"/>
</dbReference>
<name>A0A7W5K3K8_9GAMM</name>
<protein>
    <recommendedName>
        <fullName evidence="3">DUF1415 domain-containing protein</fullName>
    </recommendedName>
</protein>
<evidence type="ECO:0000313" key="1">
    <source>
        <dbReference type="EMBL" id="MBB3331335.1"/>
    </source>
</evidence>
<gene>
    <name evidence="1" type="ORF">BDK63_002218</name>
</gene>
<organism evidence="1 2">
    <name type="scientific">Halomonas campaniensis</name>
    <dbReference type="NCBI Taxonomy" id="213554"/>
    <lineage>
        <taxon>Bacteria</taxon>
        <taxon>Pseudomonadati</taxon>
        <taxon>Pseudomonadota</taxon>
        <taxon>Gammaproteobacteria</taxon>
        <taxon>Oceanospirillales</taxon>
        <taxon>Halomonadaceae</taxon>
        <taxon>Halomonas</taxon>
    </lineage>
</organism>
<sequence>MSASAESTRDQALAATRAWVETFVVARNVCPFAGREVARDSIRYVAVDAGDWEGALHRLVAECERLDESPEIETTLLVLTPGLEAFDDYLDFLAVAEALLADQGYEGTYQLASFHPDYCFEGEALDDPANFTNRSPYPMLHLLREAGLERALEHYPDPEAIPERNVAAMRELGTEMLAGALAALRDGKR</sequence>
<reference evidence="1 2" key="1">
    <citation type="submission" date="2020-08" db="EMBL/GenBank/DDBJ databases">
        <title>Genomic Encyclopedia of Archaeal and Bacterial Type Strains, Phase II (KMG-II): from individual species to whole genera.</title>
        <authorList>
            <person name="Goeker M."/>
        </authorList>
    </citation>
    <scope>NUCLEOTIDE SEQUENCE [LARGE SCALE GENOMIC DNA]</scope>
    <source>
        <strain evidence="1 2">5AG</strain>
    </source>
</reference>
<proteinExistence type="predicted"/>
<accession>A0A7W5K3K8</accession>
<dbReference type="RefSeq" id="WP_183331861.1">
    <property type="nucleotide sequence ID" value="NZ_JACHZF010000014.1"/>
</dbReference>
<dbReference type="InterPro" id="IPR009858">
    <property type="entry name" value="DUF1415"/>
</dbReference>
<dbReference type="Proteomes" id="UP000553442">
    <property type="component" value="Unassembled WGS sequence"/>
</dbReference>
<comment type="caution">
    <text evidence="1">The sequence shown here is derived from an EMBL/GenBank/DDBJ whole genome shotgun (WGS) entry which is preliminary data.</text>
</comment>
<evidence type="ECO:0008006" key="3">
    <source>
        <dbReference type="Google" id="ProtNLM"/>
    </source>
</evidence>